<protein>
    <submittedName>
        <fullName evidence="1">Uncharacterized protein</fullName>
    </submittedName>
</protein>
<reference evidence="1 2" key="1">
    <citation type="submission" date="2021-07" db="EMBL/GenBank/DDBJ databases">
        <authorList>
            <consortium name="Genoscope - CEA"/>
            <person name="William W."/>
        </authorList>
    </citation>
    <scope>NUCLEOTIDE SEQUENCE [LARGE SCALE GENOMIC DNA]</scope>
</reference>
<name>A0A8D9CX88_BRACM</name>
<organism evidence="1 2">
    <name type="scientific">Brassica campestris</name>
    <name type="common">Field mustard</name>
    <dbReference type="NCBI Taxonomy" id="3711"/>
    <lineage>
        <taxon>Eukaryota</taxon>
        <taxon>Viridiplantae</taxon>
        <taxon>Streptophyta</taxon>
        <taxon>Embryophyta</taxon>
        <taxon>Tracheophyta</taxon>
        <taxon>Spermatophyta</taxon>
        <taxon>Magnoliopsida</taxon>
        <taxon>eudicotyledons</taxon>
        <taxon>Gunneridae</taxon>
        <taxon>Pentapetalae</taxon>
        <taxon>rosids</taxon>
        <taxon>malvids</taxon>
        <taxon>Brassicales</taxon>
        <taxon>Brassicaceae</taxon>
        <taxon>Brassiceae</taxon>
        <taxon>Brassica</taxon>
    </lineage>
</organism>
<dbReference type="Gramene" id="A09p33200.2_BraZ1">
    <property type="protein sequence ID" value="A09p33200.2_BraZ1.CDS"/>
    <property type="gene ID" value="A09g33200.2_BraZ1"/>
</dbReference>
<sequence length="143" mass="16568">METRGVDVEKRRSHRIIIFPLLFFTIINGEPLDMHFISPSLLDGSTLHGDLISSPVLHHLIVIGRHDFVSSSPSFHFEKLPSSLAILRVVSVEQSPLSLTSSNECLKRLKSQETWRATKQRVFEETQESRDLESNKYWLRWRV</sequence>
<dbReference type="EMBL" id="LS974625">
    <property type="protein sequence ID" value="CAG7862853.1"/>
    <property type="molecule type" value="Genomic_DNA"/>
</dbReference>
<gene>
    <name evidence="1" type="ORF">BRAPAZ1V2_A09P33200.2</name>
</gene>
<evidence type="ECO:0000313" key="2">
    <source>
        <dbReference type="Proteomes" id="UP000694005"/>
    </source>
</evidence>
<proteinExistence type="predicted"/>
<dbReference type="AlphaFoldDB" id="A0A8D9CX88"/>
<evidence type="ECO:0000313" key="1">
    <source>
        <dbReference type="EMBL" id="CAG7862853.1"/>
    </source>
</evidence>
<dbReference type="Proteomes" id="UP000694005">
    <property type="component" value="Chromosome A09"/>
</dbReference>
<accession>A0A8D9CX88</accession>